<evidence type="ECO:0000256" key="1">
    <source>
        <dbReference type="ARBA" id="ARBA00004123"/>
    </source>
</evidence>
<accession>A0A9Q0MUE8</accession>
<protein>
    <recommendedName>
        <fullName evidence="16">SAGA-associated factor 11 homolog</fullName>
    </recommendedName>
</protein>
<evidence type="ECO:0000256" key="4">
    <source>
        <dbReference type="ARBA" id="ARBA00022723"/>
    </source>
</evidence>
<comment type="function">
    <text evidence="16 18">Component of the transcription regulatory histone acetylation (HAT) complex SAGA, a multiprotein complex that activates transcription by remodeling chromatin and mediating histone acetylation and deubiquitination. Within the SAGA complex, participates in a subcomplex that specifically deubiquitinates histone H2B. The SAGA complex is recruited to specific gene promoters by activators, where it is required for transcription.</text>
</comment>
<comment type="domain">
    <text evidence="16">The long N-terminal helix forms part of the 'assembly lobe' of the SAGA deubiquitination module.</text>
</comment>
<evidence type="ECO:0000256" key="17">
    <source>
        <dbReference type="RuleBase" id="RU003496"/>
    </source>
</evidence>
<dbReference type="InterPro" id="IPR000928">
    <property type="entry name" value="SNAP-25_dom"/>
</dbReference>
<keyword evidence="3" id="KW-0771">Synaptosome</keyword>
<evidence type="ECO:0000256" key="8">
    <source>
        <dbReference type="ARBA" id="ARBA00022853"/>
    </source>
</evidence>
<dbReference type="GO" id="GO:0008270">
    <property type="term" value="F:zinc ion binding"/>
    <property type="evidence" value="ECO:0007669"/>
    <property type="project" value="UniProtKB-UniRule"/>
</dbReference>
<dbReference type="GO" id="GO:0071819">
    <property type="term" value="C:DUBm complex"/>
    <property type="evidence" value="ECO:0007669"/>
    <property type="project" value="UniProtKB-UniRule"/>
</dbReference>
<keyword evidence="8 16" id="KW-0156">Chromatin regulator</keyword>
<evidence type="ECO:0000256" key="19">
    <source>
        <dbReference type="SAM" id="Coils"/>
    </source>
</evidence>
<reference evidence="22" key="1">
    <citation type="submission" date="2022-07" db="EMBL/GenBank/DDBJ databases">
        <authorList>
            <person name="Trinca V."/>
            <person name="Uliana J.V.C."/>
            <person name="Torres T.T."/>
            <person name="Ward R.J."/>
            <person name="Monesi N."/>
        </authorList>
    </citation>
    <scope>NUCLEOTIDE SEQUENCE</scope>
    <source>
        <strain evidence="22">HSMRA1968</strain>
        <tissue evidence="22">Whole embryos</tissue>
    </source>
</reference>
<evidence type="ECO:0000256" key="9">
    <source>
        <dbReference type="ARBA" id="ARBA00023015"/>
    </source>
</evidence>
<gene>
    <name evidence="22" type="primary">Snap25_1</name>
    <name evidence="16" type="synonym">Sgf11</name>
    <name evidence="22" type="ORF">Bhyg_09999</name>
</gene>
<evidence type="ECO:0000256" key="2">
    <source>
        <dbReference type="ARBA" id="ARBA00009480"/>
    </source>
</evidence>
<dbReference type="GO" id="GO:0005886">
    <property type="term" value="C:plasma membrane"/>
    <property type="evidence" value="ECO:0007669"/>
    <property type="project" value="TreeGrafter"/>
</dbReference>
<dbReference type="Gene3D" id="3.30.160.60">
    <property type="entry name" value="Classic Zinc Finger"/>
    <property type="match status" value="1"/>
</dbReference>
<evidence type="ECO:0000313" key="23">
    <source>
        <dbReference type="Proteomes" id="UP001151699"/>
    </source>
</evidence>
<evidence type="ECO:0000256" key="20">
    <source>
        <dbReference type="SAM" id="MobiDB-lite"/>
    </source>
</evidence>
<evidence type="ECO:0000256" key="14">
    <source>
        <dbReference type="ARBA" id="ARBA00023242"/>
    </source>
</evidence>
<evidence type="ECO:0000256" key="15">
    <source>
        <dbReference type="ARBA" id="ARBA00034102"/>
    </source>
</evidence>
<evidence type="ECO:0000256" key="16">
    <source>
        <dbReference type="HAMAP-Rule" id="MF_03047"/>
    </source>
</evidence>
<keyword evidence="6 16" id="KW-0863">Zinc-finger</keyword>
<dbReference type="GO" id="GO:0006325">
    <property type="term" value="P:chromatin organization"/>
    <property type="evidence" value="ECO:0007669"/>
    <property type="project" value="UniProtKB-KW"/>
</dbReference>
<dbReference type="AlphaFoldDB" id="A0A9Q0MUE8"/>
<comment type="subunit">
    <text evidence="16">Component of some SAGA transcription coactivator-HAT complexes. Within the SAGA complex, participates to a subcomplex of SAGA called the DUB module (deubiquitination module).</text>
</comment>
<keyword evidence="11 19" id="KW-0175">Coiled coil</keyword>
<feature type="domain" description="T-SNARE coiled-coil homology" evidence="21">
    <location>
        <begin position="27"/>
        <end position="89"/>
    </location>
</feature>
<comment type="similarity">
    <text evidence="16 18">Belongs to the SGF11 family.</text>
</comment>
<dbReference type="PANTHER" id="PTHR19305">
    <property type="entry name" value="SYNAPTOSOMAL ASSOCIATED PROTEIN"/>
    <property type="match status" value="1"/>
</dbReference>
<dbReference type="GO" id="GO:0016082">
    <property type="term" value="P:synaptic vesicle priming"/>
    <property type="evidence" value="ECO:0007669"/>
    <property type="project" value="TreeGrafter"/>
</dbReference>
<keyword evidence="7 16" id="KW-0862">Zinc</keyword>
<evidence type="ECO:0000256" key="11">
    <source>
        <dbReference type="ARBA" id="ARBA00023054"/>
    </source>
</evidence>
<keyword evidence="12 16" id="KW-0010">Activator</keyword>
<dbReference type="PROSITE" id="PS50192">
    <property type="entry name" value="T_SNARE"/>
    <property type="match status" value="2"/>
</dbReference>
<keyword evidence="9 16" id="KW-0805">Transcription regulation</keyword>
<dbReference type="PANTHER" id="PTHR19305:SF14">
    <property type="entry name" value="SYNAPTOSOMAL-ASSOCIATED PROTEIN-RELATED"/>
    <property type="match status" value="1"/>
</dbReference>
<name>A0A9Q0MUE8_9DIPT</name>
<feature type="domain" description="T-SNARE coiled-coil homology" evidence="21">
    <location>
        <begin position="149"/>
        <end position="191"/>
    </location>
</feature>
<dbReference type="GO" id="GO:0003713">
    <property type="term" value="F:transcription coactivator activity"/>
    <property type="evidence" value="ECO:0007669"/>
    <property type="project" value="UniProtKB-UniRule"/>
</dbReference>
<dbReference type="GO" id="GO:0043005">
    <property type="term" value="C:neuron projection"/>
    <property type="evidence" value="ECO:0007669"/>
    <property type="project" value="UniProtKB-KW"/>
</dbReference>
<comment type="domain">
    <text evidence="16">The C-terminal SGF11-type zinc-finger domain forms part of the 'catalytic lobe' of the SAGA deubiquitination module.</text>
</comment>
<evidence type="ECO:0000256" key="5">
    <source>
        <dbReference type="ARBA" id="ARBA00022737"/>
    </source>
</evidence>
<keyword evidence="10" id="KW-0770">Synapse</keyword>
<dbReference type="SMART" id="SM00397">
    <property type="entry name" value="t_SNARE"/>
    <property type="match status" value="2"/>
</dbReference>
<keyword evidence="5" id="KW-0677">Repeat</keyword>
<keyword evidence="13 16" id="KW-0804">Transcription</keyword>
<evidence type="ECO:0000256" key="3">
    <source>
        <dbReference type="ARBA" id="ARBA00022599"/>
    </source>
</evidence>
<comment type="similarity">
    <text evidence="2 17">Belongs to the SNAP-25 family.</text>
</comment>
<sequence>MPSAQPPVENGAGPPKSELEELQIRANQVTDESLESTRRMLALCEEGKEAGIRTLVALDDQGEQLERIEENMDKIREDMMDAEKALSGMEKCCGICVLPWKKNNAFKEDEGAWKGEGDGKVVNNQPQRVMMDGQQMMPSGYIGRIQKDDAREDEMEENMGQVNTMIGNLRNMALDMGSELENQNRMIERINAKEPILSFGYPFFCYLVRLENTMSQENEGEELEEMEEDIAIHIEFEDEEELITQFNELMTDPNNLETAANYLYESLLDEAILGSVFEVHNLTKTGLMKALEGEPEDPTQFLLVNAPDVDVFGSSKSAKINMDCTCPKCEKLVATARFAPHLEKCMGMGRNSSRIASHRIASREGGNYFGTAQSDDEDDADWSGEKRRKKIQQIRTNGTKKNGKSS</sequence>
<feature type="zinc finger region" description="SGF11-type" evidence="16">
    <location>
        <begin position="324"/>
        <end position="345"/>
    </location>
</feature>
<dbReference type="HAMAP" id="MF_03047">
    <property type="entry name" value="Sgf11"/>
    <property type="match status" value="1"/>
</dbReference>
<dbReference type="Proteomes" id="UP001151699">
    <property type="component" value="Chromosome X"/>
</dbReference>
<dbReference type="Pfam" id="PF00835">
    <property type="entry name" value="SNAP-25"/>
    <property type="match status" value="1"/>
</dbReference>
<evidence type="ECO:0000313" key="22">
    <source>
        <dbReference type="EMBL" id="KAJ6637269.1"/>
    </source>
</evidence>
<dbReference type="GO" id="GO:0031201">
    <property type="term" value="C:SNARE complex"/>
    <property type="evidence" value="ECO:0007669"/>
    <property type="project" value="TreeGrafter"/>
</dbReference>
<dbReference type="SUPFAM" id="SSF58038">
    <property type="entry name" value="SNARE fusion complex"/>
    <property type="match status" value="2"/>
</dbReference>
<dbReference type="FunFam" id="1.20.5.110:FF:000007">
    <property type="entry name" value="Synaptosomal-associated protein"/>
    <property type="match status" value="1"/>
</dbReference>
<evidence type="ECO:0000256" key="13">
    <source>
        <dbReference type="ARBA" id="ARBA00023163"/>
    </source>
</evidence>
<feature type="coiled-coil region" evidence="19">
    <location>
        <begin position="58"/>
        <end position="85"/>
    </location>
</feature>
<evidence type="ECO:0000256" key="6">
    <source>
        <dbReference type="ARBA" id="ARBA00022771"/>
    </source>
</evidence>
<keyword evidence="14 16" id="KW-0539">Nucleus</keyword>
<dbReference type="GO" id="GO:0000124">
    <property type="term" value="C:SAGA complex"/>
    <property type="evidence" value="ECO:0007669"/>
    <property type="project" value="UniProtKB-UniRule"/>
</dbReference>
<evidence type="ECO:0000259" key="21">
    <source>
        <dbReference type="PROSITE" id="PS50192"/>
    </source>
</evidence>
<comment type="subcellular location">
    <subcellularLocation>
        <location evidence="1 16 18">Nucleus</location>
    </subcellularLocation>
    <subcellularLocation>
        <location evidence="15">Synapse</location>
        <location evidence="15">Synaptosome</location>
    </subcellularLocation>
</comment>
<feature type="region of interest" description="Disordered" evidence="20">
    <location>
        <begin position="366"/>
        <end position="406"/>
    </location>
</feature>
<dbReference type="OrthoDB" id="19261at2759"/>
<dbReference type="Pfam" id="PF08209">
    <property type="entry name" value="Sgf11"/>
    <property type="match status" value="1"/>
</dbReference>
<dbReference type="GO" id="GO:0031629">
    <property type="term" value="P:synaptic vesicle fusion to presynaptic active zone membrane"/>
    <property type="evidence" value="ECO:0007669"/>
    <property type="project" value="TreeGrafter"/>
</dbReference>
<dbReference type="EMBL" id="WJQU01000003">
    <property type="protein sequence ID" value="KAJ6637269.1"/>
    <property type="molecule type" value="Genomic_DNA"/>
</dbReference>
<keyword evidence="23" id="KW-1185">Reference proteome</keyword>
<dbReference type="GO" id="GO:0005484">
    <property type="term" value="F:SNAP receptor activity"/>
    <property type="evidence" value="ECO:0007669"/>
    <property type="project" value="TreeGrafter"/>
</dbReference>
<evidence type="ECO:0000256" key="12">
    <source>
        <dbReference type="ARBA" id="ARBA00023159"/>
    </source>
</evidence>
<dbReference type="InterPro" id="IPR000727">
    <property type="entry name" value="T_SNARE_dom"/>
</dbReference>
<evidence type="ECO:0000256" key="18">
    <source>
        <dbReference type="RuleBase" id="RU261113"/>
    </source>
</evidence>
<evidence type="ECO:0000256" key="7">
    <source>
        <dbReference type="ARBA" id="ARBA00022833"/>
    </source>
</evidence>
<dbReference type="InterPro" id="IPR013246">
    <property type="entry name" value="SAGA_su_Sgf11"/>
</dbReference>
<dbReference type="CDD" id="cd15889">
    <property type="entry name" value="SNARE_SNAP25N_23N"/>
    <property type="match status" value="1"/>
</dbReference>
<proteinExistence type="inferred from homology"/>
<dbReference type="Gene3D" id="1.20.5.110">
    <property type="match status" value="2"/>
</dbReference>
<evidence type="ECO:0000256" key="10">
    <source>
        <dbReference type="ARBA" id="ARBA00023018"/>
    </source>
</evidence>
<keyword evidence="4 16" id="KW-0479">Metal-binding</keyword>
<dbReference type="GO" id="GO:0098793">
    <property type="term" value="C:presynapse"/>
    <property type="evidence" value="ECO:0007669"/>
    <property type="project" value="GOC"/>
</dbReference>
<dbReference type="GO" id="GO:0019905">
    <property type="term" value="F:syntaxin binding"/>
    <property type="evidence" value="ECO:0007669"/>
    <property type="project" value="TreeGrafter"/>
</dbReference>
<comment type="caution">
    <text evidence="22">The sequence shown here is derived from an EMBL/GenBank/DDBJ whole genome shotgun (WGS) entry which is preliminary data.</text>
</comment>
<organism evidence="22 23">
    <name type="scientific">Pseudolycoriella hygida</name>
    <dbReference type="NCBI Taxonomy" id="35572"/>
    <lineage>
        <taxon>Eukaryota</taxon>
        <taxon>Metazoa</taxon>
        <taxon>Ecdysozoa</taxon>
        <taxon>Arthropoda</taxon>
        <taxon>Hexapoda</taxon>
        <taxon>Insecta</taxon>
        <taxon>Pterygota</taxon>
        <taxon>Neoptera</taxon>
        <taxon>Endopterygota</taxon>
        <taxon>Diptera</taxon>
        <taxon>Nematocera</taxon>
        <taxon>Sciaroidea</taxon>
        <taxon>Sciaridae</taxon>
        <taxon>Pseudolycoriella</taxon>
    </lineage>
</organism>